<name>A0ABQ2MYZ8_9ACTN</name>
<reference evidence="3" key="1">
    <citation type="journal article" date="2019" name="Int. J. Syst. Evol. Microbiol.">
        <title>The Global Catalogue of Microorganisms (GCM) 10K type strain sequencing project: providing services to taxonomists for standard genome sequencing and annotation.</title>
        <authorList>
            <consortium name="The Broad Institute Genomics Platform"/>
            <consortium name="The Broad Institute Genome Sequencing Center for Infectious Disease"/>
            <person name="Wu L."/>
            <person name="Ma J."/>
        </authorList>
    </citation>
    <scope>NUCLEOTIDE SEQUENCE [LARGE SCALE GENOMIC DNA]</scope>
    <source>
        <strain evidence="3">CGMCC 4.7349</strain>
    </source>
</reference>
<organism evidence="2 3">
    <name type="scientific">Streptomyces lasiicapitis</name>
    <dbReference type="NCBI Taxonomy" id="1923961"/>
    <lineage>
        <taxon>Bacteria</taxon>
        <taxon>Bacillati</taxon>
        <taxon>Actinomycetota</taxon>
        <taxon>Actinomycetes</taxon>
        <taxon>Kitasatosporales</taxon>
        <taxon>Streptomycetaceae</taxon>
        <taxon>Streptomyces</taxon>
    </lineage>
</organism>
<feature type="region of interest" description="Disordered" evidence="1">
    <location>
        <begin position="47"/>
        <end position="66"/>
    </location>
</feature>
<accession>A0ABQ2MYZ8</accession>
<keyword evidence="3" id="KW-1185">Reference proteome</keyword>
<proteinExistence type="predicted"/>
<evidence type="ECO:0000256" key="1">
    <source>
        <dbReference type="SAM" id="MobiDB-lite"/>
    </source>
</evidence>
<protein>
    <recommendedName>
        <fullName evidence="4">Transposase</fullName>
    </recommendedName>
</protein>
<dbReference type="Proteomes" id="UP000656881">
    <property type="component" value="Unassembled WGS sequence"/>
</dbReference>
<dbReference type="EMBL" id="BMNG01000033">
    <property type="protein sequence ID" value="GGO60101.1"/>
    <property type="molecule type" value="Genomic_DNA"/>
</dbReference>
<evidence type="ECO:0000313" key="2">
    <source>
        <dbReference type="EMBL" id="GGO60101.1"/>
    </source>
</evidence>
<sequence length="66" mass="7302">MGLVSARCGFARLDIDPQTLAVAKVRSVQQAHDQGACARLWAMENKRRADQLTSTNPPSPTRSEHR</sequence>
<gene>
    <name evidence="2" type="ORF">GCM10012286_83220</name>
</gene>
<comment type="caution">
    <text evidence="2">The sequence shown here is derived from an EMBL/GenBank/DDBJ whole genome shotgun (WGS) entry which is preliminary data.</text>
</comment>
<evidence type="ECO:0008006" key="4">
    <source>
        <dbReference type="Google" id="ProtNLM"/>
    </source>
</evidence>
<evidence type="ECO:0000313" key="3">
    <source>
        <dbReference type="Proteomes" id="UP000656881"/>
    </source>
</evidence>